<keyword evidence="2" id="KW-1185">Reference proteome</keyword>
<dbReference type="HOGENOM" id="CLU_3405793_0_0_11"/>
<dbReference type="STRING" id="479432.Sros_5277"/>
<proteinExistence type="predicted"/>
<gene>
    <name evidence="1" type="ordered locus">Sros_5277</name>
</gene>
<sequence>MSPSRGGERLAVEGAGPIPLTGKFIAALTA</sequence>
<protein>
    <submittedName>
        <fullName evidence="1">Uncharacterized protein</fullName>
    </submittedName>
</protein>
<evidence type="ECO:0000313" key="2">
    <source>
        <dbReference type="Proteomes" id="UP000002029"/>
    </source>
</evidence>
<dbReference type="Proteomes" id="UP000002029">
    <property type="component" value="Chromosome"/>
</dbReference>
<reference evidence="1 2" key="1">
    <citation type="journal article" date="2010" name="Stand. Genomic Sci.">
        <title>Complete genome sequence of Streptosporangium roseum type strain (NI 9100).</title>
        <authorList>
            <person name="Nolan M."/>
            <person name="Sikorski J."/>
            <person name="Jando M."/>
            <person name="Lucas S."/>
            <person name="Lapidus A."/>
            <person name="Glavina Del Rio T."/>
            <person name="Chen F."/>
            <person name="Tice H."/>
            <person name="Pitluck S."/>
            <person name="Cheng J.F."/>
            <person name="Chertkov O."/>
            <person name="Sims D."/>
            <person name="Meincke L."/>
            <person name="Brettin T."/>
            <person name="Han C."/>
            <person name="Detter J.C."/>
            <person name="Bruce D."/>
            <person name="Goodwin L."/>
            <person name="Land M."/>
            <person name="Hauser L."/>
            <person name="Chang Y.J."/>
            <person name="Jeffries C.D."/>
            <person name="Ivanova N."/>
            <person name="Mavromatis K."/>
            <person name="Mikhailova N."/>
            <person name="Chen A."/>
            <person name="Palaniappan K."/>
            <person name="Chain P."/>
            <person name="Rohde M."/>
            <person name="Goker M."/>
            <person name="Bristow J."/>
            <person name="Eisen J.A."/>
            <person name="Markowitz V."/>
            <person name="Hugenholtz P."/>
            <person name="Kyrpides N.C."/>
            <person name="Klenk H.P."/>
        </authorList>
    </citation>
    <scope>NUCLEOTIDE SEQUENCE [LARGE SCALE GENOMIC DNA]</scope>
    <source>
        <strain evidence="2">ATCC 12428 / DSM 43021 / JCM 3005 / NI 9100</strain>
    </source>
</reference>
<evidence type="ECO:0000313" key="1">
    <source>
        <dbReference type="EMBL" id="ACZ88046.1"/>
    </source>
</evidence>
<dbReference type="EMBL" id="CP001814">
    <property type="protein sequence ID" value="ACZ88046.1"/>
    <property type="molecule type" value="Genomic_DNA"/>
</dbReference>
<dbReference type="AlphaFoldDB" id="D2BC23"/>
<organism evidence="1 2">
    <name type="scientific">Streptosporangium roseum (strain ATCC 12428 / DSM 43021 / JCM 3005 / KCTC 9067 / NCIMB 10171 / NRRL 2505 / NI 9100)</name>
    <dbReference type="NCBI Taxonomy" id="479432"/>
    <lineage>
        <taxon>Bacteria</taxon>
        <taxon>Bacillati</taxon>
        <taxon>Actinomycetota</taxon>
        <taxon>Actinomycetes</taxon>
        <taxon>Streptosporangiales</taxon>
        <taxon>Streptosporangiaceae</taxon>
        <taxon>Streptosporangium</taxon>
    </lineage>
</organism>
<accession>D2BC23</accession>
<name>D2BC23_STRRD</name>
<dbReference type="KEGG" id="sro:Sros_5277"/>